<evidence type="ECO:0000313" key="10">
    <source>
        <dbReference type="EMBL" id="MDQ2092987.1"/>
    </source>
</evidence>
<evidence type="ECO:0000256" key="5">
    <source>
        <dbReference type="ARBA" id="ARBA00022676"/>
    </source>
</evidence>
<dbReference type="InterPro" id="IPR011330">
    <property type="entry name" value="Glyco_hydro/deAcase_b/a-brl"/>
</dbReference>
<evidence type="ECO:0000259" key="9">
    <source>
        <dbReference type="PROSITE" id="PS51677"/>
    </source>
</evidence>
<keyword evidence="8" id="KW-0472">Membrane</keyword>
<dbReference type="Pfam" id="PF01522">
    <property type="entry name" value="Polysacc_deac_1"/>
    <property type="match status" value="1"/>
</dbReference>
<dbReference type="PANTHER" id="PTHR43630:SF1">
    <property type="entry name" value="POLY-BETA-1,6-N-ACETYL-D-GLUCOSAMINE SYNTHASE"/>
    <property type="match status" value="1"/>
</dbReference>
<comment type="similarity">
    <text evidence="3">Belongs to the polysaccharide deacetylase family.</text>
</comment>
<evidence type="ECO:0000256" key="1">
    <source>
        <dbReference type="ARBA" id="ARBA00003236"/>
    </source>
</evidence>
<dbReference type="InterPro" id="IPR002509">
    <property type="entry name" value="NODB_dom"/>
</dbReference>
<dbReference type="Gene3D" id="3.20.20.370">
    <property type="entry name" value="Glycoside hydrolase/deacetylase"/>
    <property type="match status" value="1"/>
</dbReference>
<dbReference type="GO" id="GO:0016810">
    <property type="term" value="F:hydrolase activity, acting on carbon-nitrogen (but not peptide) bonds"/>
    <property type="evidence" value="ECO:0007669"/>
    <property type="project" value="InterPro"/>
</dbReference>
<comment type="function">
    <text evidence="1">Is involved in generating a small heat-stable compound (Nod), an acylated oligomer of N-acetylglucosamine, that stimulates mitosis in various plant protoplasts.</text>
</comment>
<feature type="domain" description="NodB homology" evidence="9">
    <location>
        <begin position="441"/>
        <end position="630"/>
    </location>
</feature>
<feature type="transmembrane region" description="Helical" evidence="8">
    <location>
        <begin position="999"/>
        <end position="1017"/>
    </location>
</feature>
<dbReference type="PROSITE" id="PS51677">
    <property type="entry name" value="NODB"/>
    <property type="match status" value="1"/>
</dbReference>
<dbReference type="Gene3D" id="3.20.20.80">
    <property type="entry name" value="Glycosidases"/>
    <property type="match status" value="1"/>
</dbReference>
<evidence type="ECO:0000256" key="6">
    <source>
        <dbReference type="ARBA" id="ARBA00022679"/>
    </source>
</evidence>
<keyword evidence="11" id="KW-1185">Reference proteome</keyword>
<sequence length="1077" mass="119528">MQVVALDTLVDPADSIAPTKVSFPPTKVSLAPIRAGLGDDHCEPVSAPVFSARADMSGGQIFGHVPSSLEWAPLSLQRSCGALDVIVPDWFSIRRTTHGLFVDVAKESVREEVEAYRNSTATPPQLMPTVLLETGFDTETFLDDLLLPKISQAIASDLLAATEALDASGLCLDFRQLGEEQLVLLDPFFELMSTGLKDHGWASCAILSVEQKVWADQDLMRHFDTVVLKVFRQPWVGSPPGPLAADAWFEDVVTRALAAIGSDRLTLALGSFAVEWTTQEPLPRVLPYAQAVSQVSKAGSELHFSPQTGNTFATYHDKSRRNHKLWLLDAAAFHNQRQKLFALGARNIGVWSLGTEDPGIWDVLNDKTRDPENLASRLSEMRFPDFVSYRGQGPFLRVVSRPRYGQRQVEFDPATGLITDVTYSRLPLPYTLERYGRPAPNKLVLTFDDGPHEEYTSAILDTLKETGTPGAFFVVGTRVMEEPELLKRLIAEGHEVGAHTFSHPRMDLISRSRTELEHGMLDKAIAGYAGRSTLLYREPFMRAGGPIEESRVRSLETVQAAGSIIAGMEIVPKDWEGISAEEIADYVIEEVNKGAGNVILLHDGGKDRSASVEALPVIIRELKAQGYEFTSLADLLGTTPAALMPVVDSNWLLFDRISFGFLSATWISLETIFWLVLAIGVIRTLIILGLALVRQRVRPIDNGYEPKVTVVIPAYNEEAVIANCIRSVLASNYRNFDVIVVDDGSQDETFNEMLRFRTKPNVHIYAQLNQGKWSALNAAVANTTSEVMICIDADTEVHPDAIGHLVRQFSNPKVGAVAGKITVGNRRNLLTRLQALEYVTAQNFDRRAYDLINGMLVVPGAIGAWRTSAVRDAGRYCNDTMTEDADLTIAVNRAGYRITYEEKALAYTEAPDTIRLLLAQRLRWTLGMFQAAWKHKAAFREKRTVGLVSIPDMLIFGYLFPLLAPIADLFVAILLYKFFAGDWTGEVGVAVSDTPAHLIWAYMMLPLLDLVVAAYALKTDKQESLTLLWLFPFQRFFYRQILYCSVYRSLLRALSGTLAGWGRKKRTGYVHNERATT</sequence>
<dbReference type="PANTHER" id="PTHR43630">
    <property type="entry name" value="POLY-BETA-1,6-N-ACETYL-D-GLUCOSAMINE SYNTHASE"/>
    <property type="match status" value="1"/>
</dbReference>
<evidence type="ECO:0000256" key="2">
    <source>
        <dbReference type="ARBA" id="ARBA00006739"/>
    </source>
</evidence>
<keyword evidence="8" id="KW-1133">Transmembrane helix</keyword>
<comment type="caution">
    <text evidence="10">The sequence shown here is derived from an EMBL/GenBank/DDBJ whole genome shotgun (WGS) entry which is preliminary data.</text>
</comment>
<name>A0AAJ1UB34_9RHOB</name>
<dbReference type="Gene3D" id="3.90.550.10">
    <property type="entry name" value="Spore Coat Polysaccharide Biosynthesis Protein SpsA, Chain A"/>
    <property type="match status" value="1"/>
</dbReference>
<comment type="similarity">
    <text evidence="2">Belongs to the glycosyltransferase 2 family.</text>
</comment>
<keyword evidence="5 10" id="KW-0328">Glycosyltransferase</keyword>
<organism evidence="10 11">
    <name type="scientific">Rhodalgimonas zhirmunskyi</name>
    <dbReference type="NCBI Taxonomy" id="2964767"/>
    <lineage>
        <taxon>Bacteria</taxon>
        <taxon>Pseudomonadati</taxon>
        <taxon>Pseudomonadota</taxon>
        <taxon>Alphaproteobacteria</taxon>
        <taxon>Rhodobacterales</taxon>
        <taxon>Roseobacteraceae</taxon>
        <taxon>Rhodalgimonas</taxon>
    </lineage>
</organism>
<dbReference type="Gene3D" id="3.10.50.10">
    <property type="match status" value="1"/>
</dbReference>
<evidence type="ECO:0000256" key="7">
    <source>
        <dbReference type="ARBA" id="ARBA00032976"/>
    </source>
</evidence>
<dbReference type="InterPro" id="IPR029070">
    <property type="entry name" value="Chitinase_insertion_sf"/>
</dbReference>
<accession>A0AAJ1UB34</accession>
<feature type="transmembrane region" description="Helical" evidence="8">
    <location>
        <begin position="953"/>
        <end position="979"/>
    </location>
</feature>
<dbReference type="SUPFAM" id="SSF88713">
    <property type="entry name" value="Glycoside hydrolase/deacetylase"/>
    <property type="match status" value="1"/>
</dbReference>
<dbReference type="EMBL" id="JANFFA010000001">
    <property type="protein sequence ID" value="MDQ2092987.1"/>
    <property type="molecule type" value="Genomic_DNA"/>
</dbReference>
<evidence type="ECO:0000313" key="11">
    <source>
        <dbReference type="Proteomes" id="UP001227162"/>
    </source>
</evidence>
<keyword evidence="8" id="KW-0812">Transmembrane</keyword>
<evidence type="ECO:0000256" key="3">
    <source>
        <dbReference type="ARBA" id="ARBA00010973"/>
    </source>
</evidence>
<dbReference type="CDD" id="cd06423">
    <property type="entry name" value="CESA_like"/>
    <property type="match status" value="1"/>
</dbReference>
<proteinExistence type="inferred from homology"/>
<dbReference type="GO" id="GO:0016757">
    <property type="term" value="F:glycosyltransferase activity"/>
    <property type="evidence" value="ECO:0007669"/>
    <property type="project" value="UniProtKB-KW"/>
</dbReference>
<feature type="transmembrane region" description="Helical" evidence="8">
    <location>
        <begin position="672"/>
        <end position="693"/>
    </location>
</feature>
<dbReference type="Proteomes" id="UP001227162">
    <property type="component" value="Unassembled WGS sequence"/>
</dbReference>
<dbReference type="SUPFAM" id="SSF53448">
    <property type="entry name" value="Nucleotide-diphospho-sugar transferases"/>
    <property type="match status" value="1"/>
</dbReference>
<dbReference type="InterPro" id="IPR029044">
    <property type="entry name" value="Nucleotide-diphossugar_trans"/>
</dbReference>
<evidence type="ECO:0000256" key="4">
    <source>
        <dbReference type="ARBA" id="ARBA00020071"/>
    </source>
</evidence>
<protein>
    <recommendedName>
        <fullName evidence="4">Chitooligosaccharide deacetylase</fullName>
    </recommendedName>
    <alternativeName>
        <fullName evidence="7">Nodulation protein B</fullName>
    </alternativeName>
</protein>
<evidence type="ECO:0000256" key="8">
    <source>
        <dbReference type="SAM" id="Phobius"/>
    </source>
</evidence>
<gene>
    <name evidence="10" type="ORF">NOI20_02575</name>
</gene>
<dbReference type="Pfam" id="PF13641">
    <property type="entry name" value="Glyco_tranf_2_3"/>
    <property type="match status" value="1"/>
</dbReference>
<dbReference type="AlphaFoldDB" id="A0AAJ1UB34"/>
<reference evidence="10" key="2">
    <citation type="submission" date="2023-04" db="EMBL/GenBank/DDBJ databases">
        <title>'Rhodoalgimonas zhirmunskyi' gen. nov., isolated from a red alga.</title>
        <authorList>
            <person name="Nedashkovskaya O.I."/>
            <person name="Otstavnykh N.Y."/>
            <person name="Bystritskaya E.P."/>
            <person name="Balabanova L.A."/>
            <person name="Isaeva M.P."/>
        </authorList>
    </citation>
    <scope>NUCLEOTIDE SEQUENCE</scope>
    <source>
        <strain evidence="10">10Alg 79</strain>
    </source>
</reference>
<dbReference type="RefSeq" id="WP_317624593.1">
    <property type="nucleotide sequence ID" value="NZ_JANFFA010000001.1"/>
</dbReference>
<dbReference type="GO" id="GO:0005975">
    <property type="term" value="P:carbohydrate metabolic process"/>
    <property type="evidence" value="ECO:0007669"/>
    <property type="project" value="InterPro"/>
</dbReference>
<reference evidence="10" key="1">
    <citation type="submission" date="2022-07" db="EMBL/GenBank/DDBJ databases">
        <authorList>
            <person name="Otstavnykh N."/>
            <person name="Isaeva M."/>
            <person name="Bystritskaya E."/>
        </authorList>
    </citation>
    <scope>NUCLEOTIDE SEQUENCE</scope>
    <source>
        <strain evidence="10">10Alg 79</strain>
    </source>
</reference>
<keyword evidence="6 10" id="KW-0808">Transferase</keyword>